<feature type="transmembrane region" description="Helical" evidence="1">
    <location>
        <begin position="54"/>
        <end position="76"/>
    </location>
</feature>
<sequence length="202" mass="23347">MTSGTYSSNFEPTFGFFLFLNISRSHSVPVCTNGIRLTQSHPIYLRSFKMLDNVLAYFSLIYFTFTLFIGYIIRIFTSKPYTRAKLVKWGMDEDNLRCDCGEQPGADPEGGLRPTQKIFTGSAPENSKTIEYRLSLNFPNTLHSIQCQTSTRVILKPQIERILLSLLIRVLSISHIDRHKCVYTIIQNQYLRWLLHLVLDEL</sequence>
<dbReference type="Proteomes" id="UP000475862">
    <property type="component" value="Unassembled WGS sequence"/>
</dbReference>
<evidence type="ECO:0000313" key="3">
    <source>
        <dbReference type="Proteomes" id="UP000475862"/>
    </source>
</evidence>
<keyword evidence="1" id="KW-1133">Transmembrane helix</keyword>
<proteinExistence type="predicted"/>
<evidence type="ECO:0000256" key="1">
    <source>
        <dbReference type="SAM" id="Phobius"/>
    </source>
</evidence>
<dbReference type="AlphaFoldDB" id="A0A6G0U9D7"/>
<organism evidence="2 3">
    <name type="scientific">Aphis glycines</name>
    <name type="common">Soybean aphid</name>
    <dbReference type="NCBI Taxonomy" id="307491"/>
    <lineage>
        <taxon>Eukaryota</taxon>
        <taxon>Metazoa</taxon>
        <taxon>Ecdysozoa</taxon>
        <taxon>Arthropoda</taxon>
        <taxon>Hexapoda</taxon>
        <taxon>Insecta</taxon>
        <taxon>Pterygota</taxon>
        <taxon>Neoptera</taxon>
        <taxon>Paraneoptera</taxon>
        <taxon>Hemiptera</taxon>
        <taxon>Sternorrhyncha</taxon>
        <taxon>Aphidomorpha</taxon>
        <taxon>Aphidoidea</taxon>
        <taxon>Aphididae</taxon>
        <taxon>Aphidini</taxon>
        <taxon>Aphis</taxon>
        <taxon>Aphis</taxon>
    </lineage>
</organism>
<protein>
    <submittedName>
        <fullName evidence="2">Uncharacterized protein</fullName>
    </submittedName>
</protein>
<name>A0A6G0U9D7_APHGL</name>
<reference evidence="2 3" key="1">
    <citation type="submission" date="2019-08" db="EMBL/GenBank/DDBJ databases">
        <title>The genome of the soybean aphid Biotype 1, its phylome, world population structure and adaptation to the North American continent.</title>
        <authorList>
            <person name="Giordano R."/>
            <person name="Donthu R.K."/>
            <person name="Hernandez A.G."/>
            <person name="Wright C.L."/>
            <person name="Zimin A.V."/>
        </authorList>
    </citation>
    <scope>NUCLEOTIDE SEQUENCE [LARGE SCALE GENOMIC DNA]</scope>
    <source>
        <tissue evidence="2">Whole aphids</tissue>
    </source>
</reference>
<keyword evidence="3" id="KW-1185">Reference proteome</keyword>
<evidence type="ECO:0000313" key="2">
    <source>
        <dbReference type="EMBL" id="KAE9545563.1"/>
    </source>
</evidence>
<accession>A0A6G0U9D7</accession>
<gene>
    <name evidence="2" type="ORF">AGLY_001106</name>
</gene>
<comment type="caution">
    <text evidence="2">The sequence shown here is derived from an EMBL/GenBank/DDBJ whole genome shotgun (WGS) entry which is preliminary data.</text>
</comment>
<dbReference type="EMBL" id="VYZN01000001">
    <property type="protein sequence ID" value="KAE9545563.1"/>
    <property type="molecule type" value="Genomic_DNA"/>
</dbReference>
<keyword evidence="1" id="KW-0472">Membrane</keyword>
<keyword evidence="1" id="KW-0812">Transmembrane</keyword>